<dbReference type="PROSITE" id="PS51192">
    <property type="entry name" value="HELICASE_ATP_BIND_1"/>
    <property type="match status" value="1"/>
</dbReference>
<evidence type="ECO:0000256" key="4">
    <source>
        <dbReference type="ARBA" id="ARBA00022806"/>
    </source>
</evidence>
<dbReference type="Pfam" id="PF00270">
    <property type="entry name" value="DEAD"/>
    <property type="match status" value="1"/>
</dbReference>
<dbReference type="GO" id="GO:0003724">
    <property type="term" value="F:RNA helicase activity"/>
    <property type="evidence" value="ECO:0007669"/>
    <property type="project" value="UniProtKB-EC"/>
</dbReference>
<proteinExistence type="inferred from homology"/>
<dbReference type="Proteomes" id="UP001153636">
    <property type="component" value="Chromosome 6"/>
</dbReference>
<dbReference type="InterPro" id="IPR001650">
    <property type="entry name" value="Helicase_C-like"/>
</dbReference>
<evidence type="ECO:0000259" key="9">
    <source>
        <dbReference type="PROSITE" id="PS51194"/>
    </source>
</evidence>
<keyword evidence="12" id="KW-1185">Reference proteome</keyword>
<gene>
    <name evidence="11" type="ORF">PSYICH_LOCUS11794</name>
</gene>
<dbReference type="SUPFAM" id="SSF52540">
    <property type="entry name" value="P-loop containing nucleoside triphosphate hydrolases"/>
    <property type="match status" value="1"/>
</dbReference>
<dbReference type="InterPro" id="IPR014014">
    <property type="entry name" value="RNA_helicase_DEAD_Q_motif"/>
</dbReference>
<organism evidence="11 12">
    <name type="scientific">Psylliodes chrysocephalus</name>
    <dbReference type="NCBI Taxonomy" id="3402493"/>
    <lineage>
        <taxon>Eukaryota</taxon>
        <taxon>Metazoa</taxon>
        <taxon>Ecdysozoa</taxon>
        <taxon>Arthropoda</taxon>
        <taxon>Hexapoda</taxon>
        <taxon>Insecta</taxon>
        <taxon>Pterygota</taxon>
        <taxon>Neoptera</taxon>
        <taxon>Endopterygota</taxon>
        <taxon>Coleoptera</taxon>
        <taxon>Polyphaga</taxon>
        <taxon>Cucujiformia</taxon>
        <taxon>Chrysomeloidea</taxon>
        <taxon>Chrysomelidae</taxon>
        <taxon>Galerucinae</taxon>
        <taxon>Alticini</taxon>
        <taxon>Psylliodes</taxon>
    </lineage>
</organism>
<evidence type="ECO:0000259" key="10">
    <source>
        <dbReference type="PROSITE" id="PS51195"/>
    </source>
</evidence>
<dbReference type="PANTHER" id="PTHR47958">
    <property type="entry name" value="ATP-DEPENDENT RNA HELICASE DBP3"/>
    <property type="match status" value="1"/>
</dbReference>
<dbReference type="GO" id="GO:0005524">
    <property type="term" value="F:ATP binding"/>
    <property type="evidence" value="ECO:0007669"/>
    <property type="project" value="UniProtKB-KW"/>
</dbReference>
<dbReference type="PROSITE" id="PS00039">
    <property type="entry name" value="DEAD_ATP_HELICASE"/>
    <property type="match status" value="1"/>
</dbReference>
<dbReference type="GO" id="GO:0010468">
    <property type="term" value="P:regulation of gene expression"/>
    <property type="evidence" value="ECO:0007669"/>
    <property type="project" value="UniProtKB-ARBA"/>
</dbReference>
<dbReference type="EMBL" id="OV651818">
    <property type="protein sequence ID" value="CAH1112445.1"/>
    <property type="molecule type" value="Genomic_DNA"/>
</dbReference>
<evidence type="ECO:0000256" key="2">
    <source>
        <dbReference type="ARBA" id="ARBA00022741"/>
    </source>
</evidence>
<dbReference type="InterPro" id="IPR027417">
    <property type="entry name" value="P-loop_NTPase"/>
</dbReference>
<dbReference type="Pfam" id="PF00271">
    <property type="entry name" value="Helicase_C"/>
    <property type="match status" value="1"/>
</dbReference>
<dbReference type="InterPro" id="IPR011545">
    <property type="entry name" value="DEAD/DEAH_box_helicase_dom"/>
</dbReference>
<keyword evidence="5 7" id="KW-0067">ATP-binding</keyword>
<feature type="domain" description="DEAD-box RNA helicase Q" evidence="10">
    <location>
        <begin position="21"/>
        <end position="49"/>
    </location>
</feature>
<dbReference type="InterPro" id="IPR000629">
    <property type="entry name" value="RNA-helicase_DEAD-box_CS"/>
</dbReference>
<sequence>MLAHRIDDNSRTKDVTVVENVTFESLLLSENVLKGLKKSGFKKPSPVQLKAIPVGRCGFDLIVKSKSGTGKTLVFSIIALESLKLKKDKLLEVLIVSPTREIAVQSQEVFKLIGCYFEDLKVESFIGGLSLAEDKEKCKICNIAVGTPGRIKQLISLKSLNTNSIRLFVLDEADKLMENSFRNDINEIYNSLPPKKQIITTSATYPNQLDEFLSKYMLSPTHINAEIDSPLLLGLKQFVVITKPTPTVVQLMKLKTEELVKIITNISFTQCLVFSNYQTRAESLSNILNQKGWPSTYISAAQTQPQRLEAVNKLKDFKCRIMLSTDLTARGIDAANVDLVINYDIPLDAMTYLHRMGRAGRYGSSGVCINLASEGPDLLHLQEILGNIGGTALSIPKLTTFNGSVSDLLKIEVPKEDHVYGIVNPEKTDTPRNKVFEILKKENKVNKNEDILNILNETEEITKKNIEYGC</sequence>
<dbReference type="PROSITE" id="PS51194">
    <property type="entry name" value="HELICASE_CTER"/>
    <property type="match status" value="1"/>
</dbReference>
<dbReference type="SMART" id="SM00487">
    <property type="entry name" value="DEXDc"/>
    <property type="match status" value="1"/>
</dbReference>
<dbReference type="AlphaFoldDB" id="A0A9P0GE53"/>
<dbReference type="EC" id="3.6.4.13" evidence="1"/>
<dbReference type="OrthoDB" id="434041at2759"/>
<evidence type="ECO:0000313" key="11">
    <source>
        <dbReference type="EMBL" id="CAH1112445.1"/>
    </source>
</evidence>
<dbReference type="GO" id="GO:0003676">
    <property type="term" value="F:nucleic acid binding"/>
    <property type="evidence" value="ECO:0007669"/>
    <property type="project" value="InterPro"/>
</dbReference>
<comment type="similarity">
    <text evidence="7">Belongs to the DEAD box helicase family.</text>
</comment>
<evidence type="ECO:0000313" key="12">
    <source>
        <dbReference type="Proteomes" id="UP001153636"/>
    </source>
</evidence>
<dbReference type="PROSITE" id="PS51195">
    <property type="entry name" value="Q_MOTIF"/>
    <property type="match status" value="1"/>
</dbReference>
<keyword evidence="4 7" id="KW-0347">Helicase</keyword>
<reference evidence="11" key="1">
    <citation type="submission" date="2022-01" db="EMBL/GenBank/DDBJ databases">
        <authorList>
            <person name="King R."/>
        </authorList>
    </citation>
    <scope>NUCLEOTIDE SEQUENCE</scope>
</reference>
<feature type="short sequence motif" description="Q motif" evidence="6">
    <location>
        <begin position="21"/>
        <end position="49"/>
    </location>
</feature>
<dbReference type="SMART" id="SM00490">
    <property type="entry name" value="HELICc"/>
    <property type="match status" value="1"/>
</dbReference>
<name>A0A9P0GE53_9CUCU</name>
<evidence type="ECO:0000256" key="7">
    <source>
        <dbReference type="RuleBase" id="RU000492"/>
    </source>
</evidence>
<protein>
    <recommendedName>
        <fullName evidence="1">RNA helicase</fullName>
        <ecNumber evidence="1">3.6.4.13</ecNumber>
    </recommendedName>
</protein>
<dbReference type="Gene3D" id="3.40.50.300">
    <property type="entry name" value="P-loop containing nucleotide triphosphate hydrolases"/>
    <property type="match status" value="2"/>
</dbReference>
<dbReference type="InterPro" id="IPR014001">
    <property type="entry name" value="Helicase_ATP-bd"/>
</dbReference>
<dbReference type="CDD" id="cd18787">
    <property type="entry name" value="SF2_C_DEAD"/>
    <property type="match status" value="1"/>
</dbReference>
<evidence type="ECO:0000256" key="5">
    <source>
        <dbReference type="ARBA" id="ARBA00022840"/>
    </source>
</evidence>
<evidence type="ECO:0000256" key="3">
    <source>
        <dbReference type="ARBA" id="ARBA00022801"/>
    </source>
</evidence>
<keyword evidence="3 7" id="KW-0378">Hydrolase</keyword>
<keyword evidence="2 7" id="KW-0547">Nucleotide-binding</keyword>
<feature type="domain" description="Helicase ATP-binding" evidence="8">
    <location>
        <begin position="52"/>
        <end position="223"/>
    </location>
</feature>
<evidence type="ECO:0000256" key="1">
    <source>
        <dbReference type="ARBA" id="ARBA00012552"/>
    </source>
</evidence>
<evidence type="ECO:0000256" key="6">
    <source>
        <dbReference type="PROSITE-ProRule" id="PRU00552"/>
    </source>
</evidence>
<dbReference type="GO" id="GO:0016787">
    <property type="term" value="F:hydrolase activity"/>
    <property type="evidence" value="ECO:0007669"/>
    <property type="project" value="UniProtKB-KW"/>
</dbReference>
<accession>A0A9P0GE53</accession>
<feature type="domain" description="Helicase C-terminal" evidence="9">
    <location>
        <begin position="258"/>
        <end position="409"/>
    </location>
</feature>
<evidence type="ECO:0000259" key="8">
    <source>
        <dbReference type="PROSITE" id="PS51192"/>
    </source>
</evidence>